<dbReference type="SUPFAM" id="SSF54292">
    <property type="entry name" value="2Fe-2S ferredoxin-like"/>
    <property type="match status" value="1"/>
</dbReference>
<evidence type="ECO:0000313" key="12">
    <source>
        <dbReference type="Proteomes" id="UP000192342"/>
    </source>
</evidence>
<keyword evidence="3" id="KW-0001">2Fe-2S</keyword>
<dbReference type="PANTHER" id="PTHR47354:SF8">
    <property type="entry name" value="1,2-PHENYLACETYL-COA EPOXIDASE, SUBUNIT E"/>
    <property type="match status" value="1"/>
</dbReference>
<dbReference type="Gene3D" id="2.40.30.10">
    <property type="entry name" value="Translation factors"/>
    <property type="match status" value="1"/>
</dbReference>
<evidence type="ECO:0000256" key="3">
    <source>
        <dbReference type="ARBA" id="ARBA00022714"/>
    </source>
</evidence>
<dbReference type="EMBL" id="AQQV01000004">
    <property type="protein sequence ID" value="ORE85518.1"/>
    <property type="molecule type" value="Genomic_DNA"/>
</dbReference>
<dbReference type="InterPro" id="IPR036010">
    <property type="entry name" value="2Fe-2S_ferredoxin-like_sf"/>
</dbReference>
<dbReference type="CDD" id="cd00207">
    <property type="entry name" value="fer2"/>
    <property type="match status" value="1"/>
</dbReference>
<dbReference type="PROSITE" id="PS51085">
    <property type="entry name" value="2FE2S_FER_2"/>
    <property type="match status" value="1"/>
</dbReference>
<dbReference type="InterPro" id="IPR008333">
    <property type="entry name" value="Cbr1-like_FAD-bd_dom"/>
</dbReference>
<dbReference type="InterPro" id="IPR017938">
    <property type="entry name" value="Riboflavin_synthase-like_b-brl"/>
</dbReference>
<protein>
    <submittedName>
        <fullName evidence="11">Oxidoreductase FAD-binding domain-containing protein</fullName>
    </submittedName>
</protein>
<evidence type="ECO:0000256" key="8">
    <source>
        <dbReference type="ARBA" id="ARBA00023014"/>
    </source>
</evidence>
<sequence>MPSPDRRVRVVCIERETESAVRVCIEPVDGGDWIYRAGQYLTHCFDIDGQTQRRPYSICVAEGARALWFACKRVDGGRVSAFVCDELAVGDEYSVRGPSGSFTLDDAPGPLLFIAAGCGITPIMSLIETALARDPQRAVQLIYANRDQQSIMFSDRLEALTRQHGSFQLTHVLSRPQAGWDGPCGRLNDQKLAGLVTLGSDTRAYLCGPQAMMQGLRETLLGMGMSAEAVQSEAFTPAARAVQAHPGAPQTVHFARSGQSVVQAPGQSILDAALAHGVAVDYSCTVGGCAACKLRVIKGETLMDEPNCLSDSERAAGYTLACSAYALGPVEIDA</sequence>
<keyword evidence="5" id="KW-0274">FAD</keyword>
<accession>A0A1Y1SAR9</accession>
<dbReference type="SUPFAM" id="SSF52343">
    <property type="entry name" value="Ferredoxin reductase-like, C-terminal NADP-linked domain"/>
    <property type="match status" value="1"/>
</dbReference>
<keyword evidence="8" id="KW-0411">Iron-sulfur</keyword>
<dbReference type="Gene3D" id="3.40.50.80">
    <property type="entry name" value="Nucleotide-binding domain of ferredoxin-NADP reductase (FNR) module"/>
    <property type="match status" value="1"/>
</dbReference>
<evidence type="ECO:0000259" key="9">
    <source>
        <dbReference type="PROSITE" id="PS51085"/>
    </source>
</evidence>
<dbReference type="PANTHER" id="PTHR47354">
    <property type="entry name" value="NADH OXIDOREDUCTASE HCR"/>
    <property type="match status" value="1"/>
</dbReference>
<dbReference type="Gene3D" id="3.10.20.30">
    <property type="match status" value="1"/>
</dbReference>
<dbReference type="GO" id="GO:0016491">
    <property type="term" value="F:oxidoreductase activity"/>
    <property type="evidence" value="ECO:0007669"/>
    <property type="project" value="UniProtKB-KW"/>
</dbReference>
<reference evidence="11 12" key="1">
    <citation type="submission" date="2013-04" db="EMBL/GenBank/DDBJ databases">
        <title>Oceanococcus atlanticus 22II-S10r2 Genome Sequencing.</title>
        <authorList>
            <person name="Lai Q."/>
            <person name="Li G."/>
            <person name="Shao Z."/>
        </authorList>
    </citation>
    <scope>NUCLEOTIDE SEQUENCE [LARGE SCALE GENOMIC DNA]</scope>
    <source>
        <strain evidence="11 12">22II-S10r2</strain>
    </source>
</reference>
<evidence type="ECO:0000256" key="5">
    <source>
        <dbReference type="ARBA" id="ARBA00022827"/>
    </source>
</evidence>
<dbReference type="Pfam" id="PF00970">
    <property type="entry name" value="FAD_binding_6"/>
    <property type="match status" value="1"/>
</dbReference>
<dbReference type="Pfam" id="PF00175">
    <property type="entry name" value="NAD_binding_1"/>
    <property type="match status" value="1"/>
</dbReference>
<dbReference type="STRING" id="1317117.ATO7_14888"/>
<evidence type="ECO:0000256" key="1">
    <source>
        <dbReference type="ARBA" id="ARBA00001974"/>
    </source>
</evidence>
<keyword evidence="2" id="KW-0285">Flavoprotein</keyword>
<dbReference type="GO" id="GO:0051537">
    <property type="term" value="F:2 iron, 2 sulfur cluster binding"/>
    <property type="evidence" value="ECO:0007669"/>
    <property type="project" value="UniProtKB-KW"/>
</dbReference>
<keyword evidence="12" id="KW-1185">Reference proteome</keyword>
<keyword evidence="4" id="KW-0479">Metal-binding</keyword>
<evidence type="ECO:0000259" key="10">
    <source>
        <dbReference type="PROSITE" id="PS51384"/>
    </source>
</evidence>
<dbReference type="PROSITE" id="PS51384">
    <property type="entry name" value="FAD_FR"/>
    <property type="match status" value="1"/>
</dbReference>
<organism evidence="11 12">
    <name type="scientific">Oceanococcus atlanticus</name>
    <dbReference type="NCBI Taxonomy" id="1317117"/>
    <lineage>
        <taxon>Bacteria</taxon>
        <taxon>Pseudomonadati</taxon>
        <taxon>Pseudomonadota</taxon>
        <taxon>Gammaproteobacteria</taxon>
        <taxon>Chromatiales</taxon>
        <taxon>Oceanococcaceae</taxon>
        <taxon>Oceanococcus</taxon>
    </lineage>
</organism>
<dbReference type="InterPro" id="IPR001041">
    <property type="entry name" value="2Fe-2S_ferredoxin-type"/>
</dbReference>
<evidence type="ECO:0000256" key="6">
    <source>
        <dbReference type="ARBA" id="ARBA00023002"/>
    </source>
</evidence>
<keyword evidence="7" id="KW-0408">Iron</keyword>
<evidence type="ECO:0000256" key="2">
    <source>
        <dbReference type="ARBA" id="ARBA00022630"/>
    </source>
</evidence>
<dbReference type="InterPro" id="IPR039261">
    <property type="entry name" value="FNR_nucleotide-bd"/>
</dbReference>
<dbReference type="AlphaFoldDB" id="A0A1Y1SAR9"/>
<keyword evidence="6" id="KW-0560">Oxidoreductase</keyword>
<dbReference type="RefSeq" id="WP_206044950.1">
    <property type="nucleotide sequence ID" value="NZ_AQQV01000004.1"/>
</dbReference>
<dbReference type="InterPro" id="IPR050415">
    <property type="entry name" value="MRET"/>
</dbReference>
<evidence type="ECO:0000256" key="4">
    <source>
        <dbReference type="ARBA" id="ARBA00022723"/>
    </source>
</evidence>
<dbReference type="InterPro" id="IPR001433">
    <property type="entry name" value="OxRdtase_FAD/NAD-bd"/>
</dbReference>
<dbReference type="InterPro" id="IPR006058">
    <property type="entry name" value="2Fe2S_fd_BS"/>
</dbReference>
<dbReference type="PRINTS" id="PR00410">
    <property type="entry name" value="PHEHYDRXLASE"/>
</dbReference>
<dbReference type="CDD" id="cd06214">
    <property type="entry name" value="PA_degradation_oxidoreductase_like"/>
    <property type="match status" value="1"/>
</dbReference>
<comment type="caution">
    <text evidence="11">The sequence shown here is derived from an EMBL/GenBank/DDBJ whole genome shotgun (WGS) entry which is preliminary data.</text>
</comment>
<dbReference type="Proteomes" id="UP000192342">
    <property type="component" value="Unassembled WGS sequence"/>
</dbReference>
<dbReference type="InterPro" id="IPR017927">
    <property type="entry name" value="FAD-bd_FR_type"/>
</dbReference>
<name>A0A1Y1SAR9_9GAMM</name>
<dbReference type="Pfam" id="PF00111">
    <property type="entry name" value="Fer2"/>
    <property type="match status" value="1"/>
</dbReference>
<dbReference type="GO" id="GO:0046872">
    <property type="term" value="F:metal ion binding"/>
    <property type="evidence" value="ECO:0007669"/>
    <property type="project" value="UniProtKB-KW"/>
</dbReference>
<evidence type="ECO:0000313" key="11">
    <source>
        <dbReference type="EMBL" id="ORE85518.1"/>
    </source>
</evidence>
<comment type="cofactor">
    <cofactor evidence="1">
        <name>FAD</name>
        <dbReference type="ChEBI" id="CHEBI:57692"/>
    </cofactor>
</comment>
<dbReference type="InterPro" id="IPR012675">
    <property type="entry name" value="Beta-grasp_dom_sf"/>
</dbReference>
<feature type="domain" description="FAD-binding FR-type" evidence="10">
    <location>
        <begin position="3"/>
        <end position="105"/>
    </location>
</feature>
<gene>
    <name evidence="11" type="ORF">ATO7_14888</name>
</gene>
<dbReference type="PROSITE" id="PS00197">
    <property type="entry name" value="2FE2S_FER_1"/>
    <property type="match status" value="1"/>
</dbReference>
<evidence type="ECO:0000256" key="7">
    <source>
        <dbReference type="ARBA" id="ARBA00023004"/>
    </source>
</evidence>
<feature type="domain" description="2Fe-2S ferredoxin-type" evidence="9">
    <location>
        <begin position="250"/>
        <end position="334"/>
    </location>
</feature>
<proteinExistence type="predicted"/>
<dbReference type="SUPFAM" id="SSF63380">
    <property type="entry name" value="Riboflavin synthase domain-like"/>
    <property type="match status" value="1"/>
</dbReference>
<dbReference type="GO" id="GO:0050660">
    <property type="term" value="F:flavin adenine dinucleotide binding"/>
    <property type="evidence" value="ECO:0007669"/>
    <property type="project" value="TreeGrafter"/>
</dbReference>